<dbReference type="SUPFAM" id="SSF47616">
    <property type="entry name" value="GST C-terminal domain-like"/>
    <property type="match status" value="1"/>
</dbReference>
<dbReference type="GeneID" id="77726480"/>
<dbReference type="Pfam" id="PF02798">
    <property type="entry name" value="GST_N"/>
    <property type="match status" value="1"/>
</dbReference>
<dbReference type="EMBL" id="JAKWFO010000005">
    <property type="protein sequence ID" value="KAI9636082.1"/>
    <property type="molecule type" value="Genomic_DNA"/>
</dbReference>
<proteinExistence type="inferred from homology"/>
<comment type="similarity">
    <text evidence="4">Belongs to the GST superfamily.</text>
</comment>
<comment type="caution">
    <text evidence="7">The sequence shown here is derived from an EMBL/GenBank/DDBJ whole genome shotgun (WGS) entry which is preliminary data.</text>
</comment>
<dbReference type="GO" id="GO:0005737">
    <property type="term" value="C:cytoplasm"/>
    <property type="evidence" value="ECO:0007669"/>
    <property type="project" value="TreeGrafter"/>
</dbReference>
<dbReference type="InterPro" id="IPR040079">
    <property type="entry name" value="Glutathione_S-Trfase"/>
</dbReference>
<sequence length="205" mass="22846">MGLELQKGESSIELNQTDLQADEQDFKIDQADFSQLKSPAWLEHQPFGQLPYLVDTETGVEIFETRAMIRYVASRVKSPLQPTADGDLAAYARYEQAAQNEVTQFMGPTDAMAHEIGSIHADIATNELIRKQKAVLAKKLEGYERILSKHNYLDGDVLTLADLAHLPYGAIAAKVNGSLPNVARWWKELESHPAWLNTKDLGHSS</sequence>
<dbReference type="GO" id="GO:0004364">
    <property type="term" value="F:glutathione transferase activity"/>
    <property type="evidence" value="ECO:0007669"/>
    <property type="project" value="UniProtKB-EC"/>
</dbReference>
<keyword evidence="8" id="KW-1185">Reference proteome</keyword>
<evidence type="ECO:0000259" key="5">
    <source>
        <dbReference type="PROSITE" id="PS50404"/>
    </source>
</evidence>
<accession>A0AA38H8W6</accession>
<dbReference type="SUPFAM" id="SSF52833">
    <property type="entry name" value="Thioredoxin-like"/>
    <property type="match status" value="1"/>
</dbReference>
<evidence type="ECO:0000313" key="7">
    <source>
        <dbReference type="EMBL" id="KAI9636082.1"/>
    </source>
</evidence>
<evidence type="ECO:0000256" key="2">
    <source>
        <dbReference type="ARBA" id="ARBA00022679"/>
    </source>
</evidence>
<organism evidence="7 8">
    <name type="scientific">Dioszegia hungarica</name>
    <dbReference type="NCBI Taxonomy" id="4972"/>
    <lineage>
        <taxon>Eukaryota</taxon>
        <taxon>Fungi</taxon>
        <taxon>Dikarya</taxon>
        <taxon>Basidiomycota</taxon>
        <taxon>Agaricomycotina</taxon>
        <taxon>Tremellomycetes</taxon>
        <taxon>Tremellales</taxon>
        <taxon>Bulleribasidiaceae</taxon>
        <taxon>Dioszegia</taxon>
    </lineage>
</organism>
<evidence type="ECO:0000259" key="6">
    <source>
        <dbReference type="PROSITE" id="PS50405"/>
    </source>
</evidence>
<comment type="catalytic activity">
    <reaction evidence="3">
        <text>RX + glutathione = an S-substituted glutathione + a halide anion + H(+)</text>
        <dbReference type="Rhea" id="RHEA:16437"/>
        <dbReference type="ChEBI" id="CHEBI:15378"/>
        <dbReference type="ChEBI" id="CHEBI:16042"/>
        <dbReference type="ChEBI" id="CHEBI:17792"/>
        <dbReference type="ChEBI" id="CHEBI:57925"/>
        <dbReference type="ChEBI" id="CHEBI:90779"/>
        <dbReference type="EC" id="2.5.1.18"/>
    </reaction>
</comment>
<dbReference type="InterPro" id="IPR010987">
    <property type="entry name" value="Glutathione-S-Trfase_C-like"/>
</dbReference>
<dbReference type="InterPro" id="IPR036282">
    <property type="entry name" value="Glutathione-S-Trfase_C_sf"/>
</dbReference>
<evidence type="ECO:0000313" key="8">
    <source>
        <dbReference type="Proteomes" id="UP001164286"/>
    </source>
</evidence>
<dbReference type="PANTHER" id="PTHR43900:SF3">
    <property type="entry name" value="GLUTATHIONE S-TRANSFERASE RHO"/>
    <property type="match status" value="1"/>
</dbReference>
<feature type="domain" description="GST C-terminal" evidence="6">
    <location>
        <begin position="87"/>
        <end position="205"/>
    </location>
</feature>
<dbReference type="EC" id="2.5.1.18" evidence="1"/>
<dbReference type="SFLD" id="SFLDS00019">
    <property type="entry name" value="Glutathione_Transferase_(cytos"/>
    <property type="match status" value="1"/>
</dbReference>
<reference evidence="7" key="1">
    <citation type="journal article" date="2022" name="G3 (Bethesda)">
        <title>High quality genome of the basidiomycete yeast Dioszegia hungarica PDD-24b-2 isolated from cloud water.</title>
        <authorList>
            <person name="Jarrige D."/>
            <person name="Haridas S."/>
            <person name="Bleykasten-Grosshans C."/>
            <person name="Joly M."/>
            <person name="Nadalig T."/>
            <person name="Sancelme M."/>
            <person name="Vuilleumier S."/>
            <person name="Grigoriev I.V."/>
            <person name="Amato P."/>
            <person name="Bringel F."/>
        </authorList>
    </citation>
    <scope>NUCLEOTIDE SEQUENCE</scope>
    <source>
        <strain evidence="7">PDD-24b-2</strain>
    </source>
</reference>
<dbReference type="Gene3D" id="3.40.30.10">
    <property type="entry name" value="Glutaredoxin"/>
    <property type="match status" value="1"/>
</dbReference>
<dbReference type="InterPro" id="IPR036249">
    <property type="entry name" value="Thioredoxin-like_sf"/>
</dbReference>
<keyword evidence="2" id="KW-0808">Transferase</keyword>
<dbReference type="InterPro" id="IPR004046">
    <property type="entry name" value="GST_C"/>
</dbReference>
<dbReference type="AlphaFoldDB" id="A0AA38H8W6"/>
<dbReference type="PANTHER" id="PTHR43900">
    <property type="entry name" value="GLUTATHIONE S-TRANSFERASE RHO"/>
    <property type="match status" value="1"/>
</dbReference>
<dbReference type="RefSeq" id="XP_052945859.1">
    <property type="nucleotide sequence ID" value="XM_053087279.1"/>
</dbReference>
<name>A0AA38H8W6_9TREE</name>
<dbReference type="Proteomes" id="UP001164286">
    <property type="component" value="Unassembled WGS sequence"/>
</dbReference>
<evidence type="ECO:0000256" key="3">
    <source>
        <dbReference type="ARBA" id="ARBA00047960"/>
    </source>
</evidence>
<protein>
    <recommendedName>
        <fullName evidence="1">glutathione transferase</fullName>
        <ecNumber evidence="1">2.5.1.18</ecNumber>
    </recommendedName>
</protein>
<dbReference type="GO" id="GO:0006749">
    <property type="term" value="P:glutathione metabolic process"/>
    <property type="evidence" value="ECO:0007669"/>
    <property type="project" value="TreeGrafter"/>
</dbReference>
<dbReference type="Gene3D" id="1.20.1050.10">
    <property type="match status" value="1"/>
</dbReference>
<feature type="domain" description="GST N-terminal" evidence="5">
    <location>
        <begin position="1"/>
        <end position="80"/>
    </location>
</feature>
<evidence type="ECO:0000256" key="4">
    <source>
        <dbReference type="RuleBase" id="RU003494"/>
    </source>
</evidence>
<dbReference type="PROSITE" id="PS50404">
    <property type="entry name" value="GST_NTER"/>
    <property type="match status" value="1"/>
</dbReference>
<dbReference type="Pfam" id="PF00043">
    <property type="entry name" value="GST_C"/>
    <property type="match status" value="1"/>
</dbReference>
<dbReference type="GO" id="GO:0043295">
    <property type="term" value="F:glutathione binding"/>
    <property type="evidence" value="ECO:0007669"/>
    <property type="project" value="TreeGrafter"/>
</dbReference>
<dbReference type="PROSITE" id="PS50405">
    <property type="entry name" value="GST_CTER"/>
    <property type="match status" value="1"/>
</dbReference>
<evidence type="ECO:0000256" key="1">
    <source>
        <dbReference type="ARBA" id="ARBA00012452"/>
    </source>
</evidence>
<gene>
    <name evidence="7" type="ORF">MKK02DRAFT_26943</name>
</gene>
<dbReference type="InterPro" id="IPR004045">
    <property type="entry name" value="Glutathione_S-Trfase_N"/>
</dbReference>